<evidence type="ECO:0000313" key="2">
    <source>
        <dbReference type="Proteomes" id="UP000308886"/>
    </source>
</evidence>
<gene>
    <name evidence="1" type="ORF">E5358_04785</name>
</gene>
<evidence type="ECO:0000313" key="1">
    <source>
        <dbReference type="EMBL" id="TGX82980.1"/>
    </source>
</evidence>
<keyword evidence="2" id="KW-1185">Reference proteome</keyword>
<dbReference type="Proteomes" id="UP000308886">
    <property type="component" value="Unassembled WGS sequence"/>
</dbReference>
<reference evidence="1" key="1">
    <citation type="submission" date="2019-04" db="EMBL/GenBank/DDBJ databases">
        <title>Microbes associate with the intestines of laboratory mice.</title>
        <authorList>
            <person name="Navarre W."/>
            <person name="Wong E."/>
            <person name="Huang K."/>
            <person name="Tropini C."/>
            <person name="Ng K."/>
            <person name="Yu B."/>
        </authorList>
    </citation>
    <scope>NUCLEOTIDE SEQUENCE</scope>
    <source>
        <strain evidence="1">NM73_A23</strain>
    </source>
</reference>
<sequence>MRYTVKDGQTMADVAIECFGAWEAMTEIARLNNASMTAELKAGIVLSLPDAVWNRTMEGWCRDNEVSPATARNEGGVRMKVFTEEFTEEFS</sequence>
<dbReference type="EMBL" id="SRZC01000006">
    <property type="protein sequence ID" value="TGX82980.1"/>
    <property type="molecule type" value="Genomic_DNA"/>
</dbReference>
<name>A0AC61QSC2_9BACT</name>
<protein>
    <submittedName>
        <fullName evidence="1">LysM domain-containing protein</fullName>
    </submittedName>
</protein>
<comment type="caution">
    <text evidence="1">The sequence shown here is derived from an EMBL/GenBank/DDBJ whole genome shotgun (WGS) entry which is preliminary data.</text>
</comment>
<accession>A0AC61QSC2</accession>
<organism evidence="1 2">
    <name type="scientific">Palleniella muris</name>
    <dbReference type="NCBI Taxonomy" id="3038145"/>
    <lineage>
        <taxon>Bacteria</taxon>
        <taxon>Pseudomonadati</taxon>
        <taxon>Bacteroidota</taxon>
        <taxon>Bacteroidia</taxon>
        <taxon>Bacteroidales</taxon>
        <taxon>Prevotellaceae</taxon>
        <taxon>Palleniella</taxon>
    </lineage>
</organism>
<proteinExistence type="predicted"/>